<dbReference type="OMA" id="HSCLDFF"/>
<dbReference type="GO" id="GO:0015031">
    <property type="term" value="P:protein transport"/>
    <property type="evidence" value="ECO:0007669"/>
    <property type="project" value="UniProtKB-KW"/>
</dbReference>
<evidence type="ECO:0000256" key="1">
    <source>
        <dbReference type="ARBA" id="ARBA00003627"/>
    </source>
</evidence>
<evidence type="ECO:0000256" key="12">
    <source>
        <dbReference type="SAM" id="Coils"/>
    </source>
</evidence>
<evidence type="ECO:0000256" key="3">
    <source>
        <dbReference type="ARBA" id="ARBA00011023"/>
    </source>
</evidence>
<sequence length="647" mass="72627">MSNIEVPKSLETPAPTVLERKLRKIIDSGVENDPKVGCALTELSMFFNDNSLKSRRNLRGEIERRSLGVNSEFVAAFENVKRLADSLANDIGVVDSEISKMEADIIETESKTRDLTNKITNYRKESAGLELKSKILNQFRENFELSDRHTMILSDESSEVNTEFFEGLEQLKKIRKDCEETLLHSGGETSLEIMEKMSSIQEAALQKLYKWTTNALRSKNASDFITLEDKSRPFLSTAMKYLQERPVLFKYVLTEFASFRKSFLVQSFIDALTIGGPGGTPRPIELHAHDPLRYVGDMLAWLHQAAPTENENVRGLLQACDQLDIELSCQEALSTITEGICRPLKTRTEQVILSEAEPVVLFRLANLIRFYSGTFSPVMRSTDSALMSTLNELDTLCFNQFMSVLNSKIATMTTSSSESSSSTQNLSPSQNTLSLMSLLKDILSSSTVIEDQEKQFAQIVDAIVDPLLRSLNASVSGYARTDQDVYMLNCLYQISSTLSLFQFNDAKLKFIESEMNMRLDTLASEQASHLIAYLGIQPICTLLLKWSKKSDTTRTLSQVEGMEPHNLIHFVEKLDEFLVGPDSFLLPQISLLNSSSHRKTINQRPLSVVLASYKQLHEAVTDPKSGYDNPNGILNKTPNQVAILLQM</sequence>
<evidence type="ECO:0000256" key="2">
    <source>
        <dbReference type="ARBA" id="ARBA00004395"/>
    </source>
</evidence>
<evidence type="ECO:0000256" key="7">
    <source>
        <dbReference type="ARBA" id="ARBA00022927"/>
    </source>
</evidence>
<keyword evidence="6 11" id="KW-0813">Transport</keyword>
<reference evidence="15" key="1">
    <citation type="submission" date="2014-05" db="EMBL/GenBank/DDBJ databases">
        <authorList>
            <person name="Chronopoulou M."/>
        </authorList>
    </citation>
    <scope>NUCLEOTIDE SEQUENCE</scope>
    <source>
        <tissue evidence="15">Whole organism</tissue>
    </source>
</reference>
<dbReference type="GO" id="GO:0000139">
    <property type="term" value="C:Golgi membrane"/>
    <property type="evidence" value="ECO:0007669"/>
    <property type="project" value="UniProtKB-SubCell"/>
</dbReference>
<keyword evidence="8 11" id="KW-0333">Golgi apparatus</keyword>
<feature type="coiled-coil region" evidence="12">
    <location>
        <begin position="98"/>
        <end position="125"/>
    </location>
</feature>
<dbReference type="InterPro" id="IPR010490">
    <property type="entry name" value="COG6"/>
</dbReference>
<comment type="similarity">
    <text evidence="3 11">Belongs to the COG6 family.</text>
</comment>
<comment type="function">
    <text evidence="1 11">Required for normal Golgi function.</text>
</comment>
<evidence type="ECO:0000256" key="10">
    <source>
        <dbReference type="ARBA" id="ARBA00031348"/>
    </source>
</evidence>
<evidence type="ECO:0000313" key="15">
    <source>
        <dbReference type="EMBL" id="CDW36034.1"/>
    </source>
</evidence>
<comment type="subcellular location">
    <subcellularLocation>
        <location evidence="2 11">Golgi apparatus membrane</location>
        <topology evidence="2 11">Peripheral membrane protein</topology>
    </subcellularLocation>
</comment>
<keyword evidence="12" id="KW-0175">Coiled coil</keyword>
<keyword evidence="9 11" id="KW-0472">Membrane</keyword>
<evidence type="ECO:0000256" key="6">
    <source>
        <dbReference type="ARBA" id="ARBA00022448"/>
    </source>
</evidence>
<dbReference type="EMBL" id="HACA01018673">
    <property type="protein sequence ID" value="CDW36034.1"/>
    <property type="molecule type" value="Transcribed_RNA"/>
</dbReference>
<evidence type="ECO:0000256" key="8">
    <source>
        <dbReference type="ARBA" id="ARBA00023034"/>
    </source>
</evidence>
<dbReference type="OrthoDB" id="272987at2759"/>
<evidence type="ECO:0000256" key="9">
    <source>
        <dbReference type="ARBA" id="ARBA00023136"/>
    </source>
</evidence>
<comment type="subunit">
    <text evidence="4">Component of the conserved oligomeric Golgi complex which is composed of eight different subunits and is required for normal Golgi morphology and localization.</text>
</comment>
<keyword evidence="7 11" id="KW-0653">Protein transport</keyword>
<dbReference type="InterPro" id="IPR048368">
    <property type="entry name" value="COG6_N"/>
</dbReference>
<name>A0A0K2UCR5_LEPSM</name>
<dbReference type="InterPro" id="IPR048369">
    <property type="entry name" value="COG6_C"/>
</dbReference>
<evidence type="ECO:0000256" key="5">
    <source>
        <dbReference type="ARBA" id="ARBA00020973"/>
    </source>
</evidence>
<protein>
    <recommendedName>
        <fullName evidence="5 11">Conserved oligomeric Golgi complex subunit 6</fullName>
        <shortName evidence="11">COG complex subunit 6</shortName>
    </recommendedName>
    <alternativeName>
        <fullName evidence="10 11">Component of oligomeric Golgi complex 6</fullName>
    </alternativeName>
</protein>
<evidence type="ECO:0000259" key="14">
    <source>
        <dbReference type="Pfam" id="PF20653"/>
    </source>
</evidence>
<feature type="domain" description="Conserved oligomeric complex COG6 N-terminal" evidence="13">
    <location>
        <begin position="43"/>
        <end position="154"/>
    </location>
</feature>
<dbReference type="Pfam" id="PF20653">
    <property type="entry name" value="COG6_C"/>
    <property type="match status" value="1"/>
</dbReference>
<dbReference type="GO" id="GO:0017119">
    <property type="term" value="C:Golgi transport complex"/>
    <property type="evidence" value="ECO:0007669"/>
    <property type="project" value="UniProtKB-UniRule"/>
</dbReference>
<dbReference type="Pfam" id="PF06419">
    <property type="entry name" value="COG6_N"/>
    <property type="match status" value="1"/>
</dbReference>
<evidence type="ECO:0000256" key="4">
    <source>
        <dbReference type="ARBA" id="ARBA00011166"/>
    </source>
</evidence>
<dbReference type="GO" id="GO:0006891">
    <property type="term" value="P:intra-Golgi vesicle-mediated transport"/>
    <property type="evidence" value="ECO:0007669"/>
    <property type="project" value="UniProtKB-UniRule"/>
</dbReference>
<dbReference type="PANTHER" id="PTHR21506">
    <property type="entry name" value="COMPONENT OF OLIGOMERIC GOLGI COMPLEX 6"/>
    <property type="match status" value="1"/>
</dbReference>
<feature type="domain" description="Conserved Oligomeric Golgi complex subunit 6 C-terminal" evidence="14">
    <location>
        <begin position="190"/>
        <end position="645"/>
    </location>
</feature>
<evidence type="ECO:0000256" key="11">
    <source>
        <dbReference type="RuleBase" id="RU365075"/>
    </source>
</evidence>
<dbReference type="PANTHER" id="PTHR21506:SF0">
    <property type="entry name" value="CONSERVED OLIGOMERIC GOLGI COMPLEX SUBUNIT 6"/>
    <property type="match status" value="1"/>
</dbReference>
<evidence type="ECO:0000259" key="13">
    <source>
        <dbReference type="Pfam" id="PF06419"/>
    </source>
</evidence>
<dbReference type="AlphaFoldDB" id="A0A0K2UCR5"/>
<accession>A0A0K2UCR5</accession>
<proteinExistence type="inferred from homology"/>
<dbReference type="SMART" id="SM01087">
    <property type="entry name" value="COG6"/>
    <property type="match status" value="1"/>
</dbReference>
<organism evidence="15">
    <name type="scientific">Lepeophtheirus salmonis</name>
    <name type="common">Salmon louse</name>
    <name type="synonym">Caligus salmonis</name>
    <dbReference type="NCBI Taxonomy" id="72036"/>
    <lineage>
        <taxon>Eukaryota</taxon>
        <taxon>Metazoa</taxon>
        <taxon>Ecdysozoa</taxon>
        <taxon>Arthropoda</taxon>
        <taxon>Crustacea</taxon>
        <taxon>Multicrustacea</taxon>
        <taxon>Hexanauplia</taxon>
        <taxon>Copepoda</taxon>
        <taxon>Siphonostomatoida</taxon>
        <taxon>Caligidae</taxon>
        <taxon>Lepeophtheirus</taxon>
    </lineage>
</organism>